<keyword evidence="3" id="KW-1185">Reference proteome</keyword>
<accession>A0A8K0S0K1</accession>
<feature type="region of interest" description="Disordered" evidence="1">
    <location>
        <begin position="1"/>
        <end position="27"/>
    </location>
</feature>
<dbReference type="Proteomes" id="UP000813427">
    <property type="component" value="Unassembled WGS sequence"/>
</dbReference>
<dbReference type="AlphaFoldDB" id="A0A8K0S0K1"/>
<feature type="region of interest" description="Disordered" evidence="1">
    <location>
        <begin position="294"/>
        <end position="356"/>
    </location>
</feature>
<proteinExistence type="predicted"/>
<comment type="caution">
    <text evidence="2">The sequence shown here is derived from an EMBL/GenBank/DDBJ whole genome shotgun (WGS) entry which is preliminary data.</text>
</comment>
<evidence type="ECO:0000313" key="3">
    <source>
        <dbReference type="Proteomes" id="UP000813427"/>
    </source>
</evidence>
<evidence type="ECO:0008006" key="4">
    <source>
        <dbReference type="Google" id="ProtNLM"/>
    </source>
</evidence>
<dbReference type="OrthoDB" id="3521097at2759"/>
<dbReference type="PANTHER" id="PTHR38166:SF1">
    <property type="entry name" value="C2H2-TYPE DOMAIN-CONTAINING PROTEIN"/>
    <property type="match status" value="1"/>
</dbReference>
<feature type="compositionally biased region" description="Polar residues" evidence="1">
    <location>
        <begin position="1"/>
        <end position="16"/>
    </location>
</feature>
<dbReference type="PANTHER" id="PTHR38166">
    <property type="entry name" value="C2H2-TYPE DOMAIN-CONTAINING PROTEIN-RELATED"/>
    <property type="match status" value="1"/>
</dbReference>
<evidence type="ECO:0000313" key="2">
    <source>
        <dbReference type="EMBL" id="KAH7251022.1"/>
    </source>
</evidence>
<feature type="compositionally biased region" description="Polar residues" evidence="1">
    <location>
        <begin position="310"/>
        <end position="319"/>
    </location>
</feature>
<reference evidence="2" key="1">
    <citation type="journal article" date="2021" name="Nat. Commun.">
        <title>Genetic determinants of endophytism in the Arabidopsis root mycobiome.</title>
        <authorList>
            <person name="Mesny F."/>
            <person name="Miyauchi S."/>
            <person name="Thiergart T."/>
            <person name="Pickel B."/>
            <person name="Atanasova L."/>
            <person name="Karlsson M."/>
            <person name="Huettel B."/>
            <person name="Barry K.W."/>
            <person name="Haridas S."/>
            <person name="Chen C."/>
            <person name="Bauer D."/>
            <person name="Andreopoulos W."/>
            <person name="Pangilinan J."/>
            <person name="LaButti K."/>
            <person name="Riley R."/>
            <person name="Lipzen A."/>
            <person name="Clum A."/>
            <person name="Drula E."/>
            <person name="Henrissat B."/>
            <person name="Kohler A."/>
            <person name="Grigoriev I.V."/>
            <person name="Martin F.M."/>
            <person name="Hacquard S."/>
        </authorList>
    </citation>
    <scope>NUCLEOTIDE SEQUENCE</scope>
    <source>
        <strain evidence="2">MPI-SDFR-AT-0068</strain>
    </source>
</reference>
<organism evidence="2 3">
    <name type="scientific">Fusarium tricinctum</name>
    <dbReference type="NCBI Taxonomy" id="61284"/>
    <lineage>
        <taxon>Eukaryota</taxon>
        <taxon>Fungi</taxon>
        <taxon>Dikarya</taxon>
        <taxon>Ascomycota</taxon>
        <taxon>Pezizomycotina</taxon>
        <taxon>Sordariomycetes</taxon>
        <taxon>Hypocreomycetidae</taxon>
        <taxon>Hypocreales</taxon>
        <taxon>Nectriaceae</taxon>
        <taxon>Fusarium</taxon>
        <taxon>Fusarium tricinctum species complex</taxon>
    </lineage>
</organism>
<evidence type="ECO:0000256" key="1">
    <source>
        <dbReference type="SAM" id="MobiDB-lite"/>
    </source>
</evidence>
<sequence>MSGSVDITTTSDNAESPDTAGAAPTKPSLRITFTNLTTREQDLAQGPLLLGFGDGQEYVQDPHLSDLGLELVSGDLLNHPANESIPPSLQWGTPLPSSAQVMTEPTISQSGRSLSLPSGSISHETIYHLGEETTLPGNQNSVALPLAWHYEFSWENSRLCFDTTPLEIVEVLEDQSSEANPASEPRFATSQASFSGLPAPLSGTGESDPFSTTGIGGFCGSAEVRPILYLPEDFEVASINSSAFSDGSEFDNTMVDDYIEESSDPMVAIAMEKKVERLAELLFDDFIRSYAPQKSRKQTAATKHQDLASDLSNKAQSFGSDRGNVKKSRKSGAAGRSEGSGDEDSGDDGQGPLRAAKSSDSKYLACPFLKWNPIEYATTCSLKFKQIRYVKRHLRLKHQRDYCPDCEMILKETNIQTHVCDPNRIRPLDLMTKEKLSAIEDIRGSEVEWKKRLQWYEIYGIIFPNEPPCFSPYFNKEADRSLFEVERYFRLPEVRERMESKAHAYQVRGNFCRLLFAVIFPDVWEGYGINDEREPYMTHDKEYPAQHIQPSKMVSSGTRGTIISHDTGNYTSQHLHDGIAMPQSCAVTGSTDHPASMSVLIAAQGQSENITSDFFPDLTNSVEFPDPTRRGLMGICGSGSWEMPLGQNFTDPSWSAGFEVGPDLMSDS</sequence>
<dbReference type="EMBL" id="JAGPXF010000003">
    <property type="protein sequence ID" value="KAH7251022.1"/>
    <property type="molecule type" value="Genomic_DNA"/>
</dbReference>
<gene>
    <name evidence="2" type="ORF">BKA59DRAFT_509124</name>
</gene>
<protein>
    <recommendedName>
        <fullName evidence="4">C2H2-type domain-containing protein</fullName>
    </recommendedName>
</protein>
<name>A0A8K0S0K1_9HYPO</name>